<protein>
    <submittedName>
        <fullName evidence="1">Uncharacterized protein</fullName>
    </submittedName>
</protein>
<dbReference type="EMBL" id="CM046119">
    <property type="protein sequence ID" value="KAI8425587.1"/>
    <property type="molecule type" value="Genomic_DNA"/>
</dbReference>
<organism evidence="1 2">
    <name type="scientific">Choristoneura fumiferana</name>
    <name type="common">Spruce budworm moth</name>
    <name type="synonym">Archips fumiferana</name>
    <dbReference type="NCBI Taxonomy" id="7141"/>
    <lineage>
        <taxon>Eukaryota</taxon>
        <taxon>Metazoa</taxon>
        <taxon>Ecdysozoa</taxon>
        <taxon>Arthropoda</taxon>
        <taxon>Hexapoda</taxon>
        <taxon>Insecta</taxon>
        <taxon>Pterygota</taxon>
        <taxon>Neoptera</taxon>
        <taxon>Endopterygota</taxon>
        <taxon>Lepidoptera</taxon>
        <taxon>Glossata</taxon>
        <taxon>Ditrysia</taxon>
        <taxon>Tortricoidea</taxon>
        <taxon>Tortricidae</taxon>
        <taxon>Tortricinae</taxon>
        <taxon>Choristoneura</taxon>
    </lineage>
</organism>
<keyword evidence="2" id="KW-1185">Reference proteome</keyword>
<sequence>MKDALMIIIDDDDEPTIEDKLVLSAAYPIFTSIWKVKTTSIFVSCVSTSPLSPSPVNLLASEPCDLKHSCLLNLGLGSGPAFDLILTPTSIIEVDIIINISKIIRHFQMTWRPYLESAPPLETGRDSKLAIRRLIEDLSSSIIEQQLVFKLLHPKDLLEHVVQLFLAEYALGI</sequence>
<gene>
    <name evidence="1" type="ORF">MSG28_011407</name>
</gene>
<comment type="caution">
    <text evidence="1">The sequence shown here is derived from an EMBL/GenBank/DDBJ whole genome shotgun (WGS) entry which is preliminary data.</text>
</comment>
<proteinExistence type="predicted"/>
<accession>A0ACC0JNB7</accession>
<evidence type="ECO:0000313" key="2">
    <source>
        <dbReference type="Proteomes" id="UP001064048"/>
    </source>
</evidence>
<dbReference type="Proteomes" id="UP001064048">
    <property type="component" value="Chromosome 19"/>
</dbReference>
<evidence type="ECO:0000313" key="1">
    <source>
        <dbReference type="EMBL" id="KAI8425587.1"/>
    </source>
</evidence>
<name>A0ACC0JNB7_CHOFU</name>
<reference evidence="1 2" key="1">
    <citation type="journal article" date="2022" name="Genome Biol. Evol.">
        <title>The Spruce Budworm Genome: Reconstructing the Evolutionary History of Antifreeze Proteins.</title>
        <authorList>
            <person name="Beliveau C."/>
            <person name="Gagne P."/>
            <person name="Picq S."/>
            <person name="Vernygora O."/>
            <person name="Keeling C.I."/>
            <person name="Pinkney K."/>
            <person name="Doucet D."/>
            <person name="Wen F."/>
            <person name="Johnston J.S."/>
            <person name="Maaroufi H."/>
            <person name="Boyle B."/>
            <person name="Laroche J."/>
            <person name="Dewar K."/>
            <person name="Juretic N."/>
            <person name="Blackburn G."/>
            <person name="Nisole A."/>
            <person name="Brunet B."/>
            <person name="Brandao M."/>
            <person name="Lumley L."/>
            <person name="Duan J."/>
            <person name="Quan G."/>
            <person name="Lucarotti C.J."/>
            <person name="Roe A.D."/>
            <person name="Sperling F.A.H."/>
            <person name="Levesque R.C."/>
            <person name="Cusson M."/>
        </authorList>
    </citation>
    <scope>NUCLEOTIDE SEQUENCE [LARGE SCALE GENOMIC DNA]</scope>
    <source>
        <strain evidence="1">Glfc:IPQL:Cfum</strain>
    </source>
</reference>